<evidence type="ECO:0000313" key="3">
    <source>
        <dbReference type="Proteomes" id="UP001143474"/>
    </source>
</evidence>
<keyword evidence="1" id="KW-0472">Membrane</keyword>
<keyword evidence="1" id="KW-0812">Transmembrane</keyword>
<dbReference type="Proteomes" id="UP001143474">
    <property type="component" value="Unassembled WGS sequence"/>
</dbReference>
<dbReference type="EMBL" id="BSEV01000008">
    <property type="protein sequence ID" value="GLK10732.1"/>
    <property type="molecule type" value="Genomic_DNA"/>
</dbReference>
<protein>
    <submittedName>
        <fullName evidence="2">Uncharacterized protein</fullName>
    </submittedName>
</protein>
<feature type="transmembrane region" description="Helical" evidence="1">
    <location>
        <begin position="7"/>
        <end position="25"/>
    </location>
</feature>
<feature type="transmembrane region" description="Helical" evidence="1">
    <location>
        <begin position="59"/>
        <end position="80"/>
    </location>
</feature>
<reference evidence="2" key="1">
    <citation type="journal article" date="2014" name="Int. J. Syst. Evol. Microbiol.">
        <title>Complete genome sequence of Corynebacterium casei LMG S-19264T (=DSM 44701T), isolated from a smear-ripened cheese.</title>
        <authorList>
            <consortium name="US DOE Joint Genome Institute (JGI-PGF)"/>
            <person name="Walter F."/>
            <person name="Albersmeier A."/>
            <person name="Kalinowski J."/>
            <person name="Ruckert C."/>
        </authorList>
    </citation>
    <scope>NUCLEOTIDE SEQUENCE</scope>
    <source>
        <strain evidence="2">VKM Ac-2007</strain>
    </source>
</reference>
<dbReference type="AlphaFoldDB" id="A0A9W6I2Z3"/>
<gene>
    <name evidence="2" type="ORF">GCM10017600_41380</name>
</gene>
<keyword evidence="1" id="KW-1133">Transmembrane helix</keyword>
<proteinExistence type="predicted"/>
<feature type="transmembrane region" description="Helical" evidence="1">
    <location>
        <begin position="31"/>
        <end position="52"/>
    </location>
</feature>
<evidence type="ECO:0000313" key="2">
    <source>
        <dbReference type="EMBL" id="GLK10732.1"/>
    </source>
</evidence>
<comment type="caution">
    <text evidence="2">The sequence shown here is derived from an EMBL/GenBank/DDBJ whole genome shotgun (WGS) entry which is preliminary data.</text>
</comment>
<reference evidence="2" key="2">
    <citation type="submission" date="2023-01" db="EMBL/GenBank/DDBJ databases">
        <authorList>
            <person name="Sun Q."/>
            <person name="Evtushenko L."/>
        </authorList>
    </citation>
    <scope>NUCLEOTIDE SEQUENCE</scope>
    <source>
        <strain evidence="2">VKM Ac-2007</strain>
    </source>
</reference>
<dbReference type="RefSeq" id="WP_271219139.1">
    <property type="nucleotide sequence ID" value="NZ_BAAAVD010000015.1"/>
</dbReference>
<accession>A0A9W6I2Z3</accession>
<evidence type="ECO:0000256" key="1">
    <source>
        <dbReference type="SAM" id="Phobius"/>
    </source>
</evidence>
<sequence>MNALFRAALVGTAIGLLEVLIYLYGPEDDFTGANTMLLAPFPVGLTLGWLIRLPRWRQVAILAPFVNIAIITLALHNLTFTDIMDLGMLPGSLIFAAIGASGHATAAAMLVPGSRTLRSSVIGAVVIGFAGVSLGQDAIAEVARTRRLAHSGIPLMELGAQEYRPTHLTEWFGEFEDGPPSVELSYERLRDRSEIELYLMPGTAASPQAACTEPVPDVTYRADIPGACRQASTDVWAHTETTYTTA</sequence>
<keyword evidence="3" id="KW-1185">Reference proteome</keyword>
<name>A0A9W6I2Z3_9ACTN</name>
<feature type="transmembrane region" description="Helical" evidence="1">
    <location>
        <begin position="92"/>
        <end position="111"/>
    </location>
</feature>
<organism evidence="2 3">
    <name type="scientific">Streptosporangium carneum</name>
    <dbReference type="NCBI Taxonomy" id="47481"/>
    <lineage>
        <taxon>Bacteria</taxon>
        <taxon>Bacillati</taxon>
        <taxon>Actinomycetota</taxon>
        <taxon>Actinomycetes</taxon>
        <taxon>Streptosporangiales</taxon>
        <taxon>Streptosporangiaceae</taxon>
        <taxon>Streptosporangium</taxon>
    </lineage>
</organism>